<dbReference type="Proteomes" id="UP000239736">
    <property type="component" value="Unassembled WGS sequence"/>
</dbReference>
<evidence type="ECO:0000256" key="8">
    <source>
        <dbReference type="SAM" id="SignalP"/>
    </source>
</evidence>
<dbReference type="PANTHER" id="PTHR30221">
    <property type="entry name" value="SMALL-CONDUCTANCE MECHANOSENSITIVE CHANNEL"/>
    <property type="match status" value="1"/>
</dbReference>
<dbReference type="Gene3D" id="1.10.287.1260">
    <property type="match status" value="1"/>
</dbReference>
<dbReference type="Gene3D" id="2.30.30.60">
    <property type="match status" value="1"/>
</dbReference>
<sequence length="459" mass="48753">MTRLRVLILVAGLALVGLGTSGAMAQDQPPAEPAPIALDGGDGKLDEQISTRLRHILEALGQYDEVTVTVSDGVVRLEGTVLDATSKAQLEELAGRIEGVVAVENATEIGGDIEQRLAPAWDRLAARGRDILASLPVLLVATAAGLAIALTGGWLVVRVIPWQRLAPNSFVADVYRMVGRLVFVILGVVVALEILNATALLGAVLGAAGLVGLAVGFAVRDTVENFIASLLLSLRQPFRPDDLVEIEGDLGRVARLTSRATILISPDGNHIRIPNTTVFKGRIVNYTRAPNRRFEFQLGVDAEADHSTALATGIAAIERLDFVLNDPPVAAWIQDVGDSNVVLTFTGWVDQTRTDFNKARGAAIEAAKVALEENGFGLPEPIYRLKLESQSGTLTSSSAPAREDDARSSGAEKGMTVTTRLPRAAHPEAAADPTRAVAQEERRQAGEEGNLLNSQSDEE</sequence>
<evidence type="ECO:0000256" key="3">
    <source>
        <dbReference type="ARBA" id="ARBA00022692"/>
    </source>
</evidence>
<evidence type="ECO:0000256" key="5">
    <source>
        <dbReference type="ARBA" id="ARBA00023136"/>
    </source>
</evidence>
<comment type="subunit">
    <text evidence="6">Homoheptamer.</text>
</comment>
<keyword evidence="4 6" id="KW-1133">Transmembrane helix</keyword>
<dbReference type="Gene3D" id="3.30.70.100">
    <property type="match status" value="1"/>
</dbReference>
<name>A0A2S5JI20_9RHOB</name>
<feature type="region of interest" description="Disordered" evidence="7">
    <location>
        <begin position="392"/>
        <end position="459"/>
    </location>
</feature>
<feature type="transmembrane region" description="Helical" evidence="6">
    <location>
        <begin position="178"/>
        <end position="195"/>
    </location>
</feature>
<comment type="subcellular location">
    <subcellularLocation>
        <location evidence="6">Cell inner membrane</location>
        <topology evidence="6">Multi-pass membrane protein</topology>
    </subcellularLocation>
    <subcellularLocation>
        <location evidence="1">Cell membrane</location>
        <topology evidence="1">Multi-pass membrane protein</topology>
    </subcellularLocation>
</comment>
<dbReference type="InterPro" id="IPR007055">
    <property type="entry name" value="BON_dom"/>
</dbReference>
<dbReference type="InterPro" id="IPR006685">
    <property type="entry name" value="MscS_channel_2nd"/>
</dbReference>
<keyword evidence="6" id="KW-0406">Ion transport</keyword>
<keyword evidence="3 6" id="KW-0812">Transmembrane</keyword>
<keyword evidence="2" id="KW-1003">Cell membrane</keyword>
<gene>
    <name evidence="10" type="ORF">LV82_01216</name>
</gene>
<feature type="signal peptide" evidence="8">
    <location>
        <begin position="1"/>
        <end position="25"/>
    </location>
</feature>
<reference evidence="10 11" key="1">
    <citation type="submission" date="2018-01" db="EMBL/GenBank/DDBJ databases">
        <title>Genomic Encyclopedia of Archaeal and Bacterial Type Strains, Phase II (KMG-II): from individual species to whole genera.</title>
        <authorList>
            <person name="Goeker M."/>
        </authorList>
    </citation>
    <scope>NUCLEOTIDE SEQUENCE [LARGE SCALE GENOMIC DNA]</scope>
    <source>
        <strain evidence="10 11">DSM 12048</strain>
    </source>
</reference>
<dbReference type="InterPro" id="IPR045275">
    <property type="entry name" value="MscS_archaea/bacteria_type"/>
</dbReference>
<keyword evidence="5 6" id="KW-0472">Membrane</keyword>
<feature type="chain" id="PRO_5015703088" description="Small-conductance mechanosensitive channel" evidence="8">
    <location>
        <begin position="26"/>
        <end position="459"/>
    </location>
</feature>
<dbReference type="SUPFAM" id="SSF50182">
    <property type="entry name" value="Sm-like ribonucleoproteins"/>
    <property type="match status" value="1"/>
</dbReference>
<dbReference type="PANTHER" id="PTHR30221:SF1">
    <property type="entry name" value="SMALL-CONDUCTANCE MECHANOSENSITIVE CHANNEL"/>
    <property type="match status" value="1"/>
</dbReference>
<dbReference type="Pfam" id="PF04972">
    <property type="entry name" value="BON"/>
    <property type="match status" value="1"/>
</dbReference>
<accession>A0A2S5JI20</accession>
<comment type="function">
    <text evidence="6">Mechanosensitive channel that participates in the regulation of osmotic pressure changes within the cell, opening in response to stretch forces in the membrane lipid bilayer, without the need for other proteins. Contributes to normal resistance to hypoosmotic shock. Forms an ion channel of 1.0 nanosiemens conductance with a slight preference for anions.</text>
</comment>
<evidence type="ECO:0000259" key="9">
    <source>
        <dbReference type="PROSITE" id="PS50914"/>
    </source>
</evidence>
<keyword evidence="6" id="KW-0407">Ion channel</keyword>
<evidence type="ECO:0000313" key="11">
    <source>
        <dbReference type="Proteomes" id="UP000239736"/>
    </source>
</evidence>
<dbReference type="Gene3D" id="3.30.1340.30">
    <property type="match status" value="1"/>
</dbReference>
<evidence type="ECO:0000256" key="1">
    <source>
        <dbReference type="ARBA" id="ARBA00004651"/>
    </source>
</evidence>
<keyword evidence="6" id="KW-0813">Transport</keyword>
<comment type="caution">
    <text evidence="10">The sequence shown here is derived from an EMBL/GenBank/DDBJ whole genome shotgun (WGS) entry which is preliminary data.</text>
</comment>
<dbReference type="Pfam" id="PF00924">
    <property type="entry name" value="MS_channel_2nd"/>
    <property type="match status" value="1"/>
</dbReference>
<comment type="similarity">
    <text evidence="6">Belongs to the MscS (TC 1.A.23) family.</text>
</comment>
<proteinExistence type="inferred from homology"/>
<evidence type="ECO:0000313" key="10">
    <source>
        <dbReference type="EMBL" id="PPB81174.1"/>
    </source>
</evidence>
<protein>
    <recommendedName>
        <fullName evidence="6">Small-conductance mechanosensitive channel</fullName>
    </recommendedName>
</protein>
<evidence type="ECO:0000256" key="7">
    <source>
        <dbReference type="SAM" id="MobiDB-lite"/>
    </source>
</evidence>
<dbReference type="InterPro" id="IPR011066">
    <property type="entry name" value="MscS_channel_C_sf"/>
</dbReference>
<dbReference type="OrthoDB" id="9793781at2"/>
<dbReference type="GO" id="GO:0008381">
    <property type="term" value="F:mechanosensitive monoatomic ion channel activity"/>
    <property type="evidence" value="ECO:0007669"/>
    <property type="project" value="InterPro"/>
</dbReference>
<evidence type="ECO:0000256" key="6">
    <source>
        <dbReference type="RuleBase" id="RU369025"/>
    </source>
</evidence>
<dbReference type="SUPFAM" id="SSF82689">
    <property type="entry name" value="Mechanosensitive channel protein MscS (YggB), C-terminal domain"/>
    <property type="match status" value="1"/>
</dbReference>
<feature type="transmembrane region" description="Helical" evidence="6">
    <location>
        <begin position="201"/>
        <end position="219"/>
    </location>
</feature>
<dbReference type="PROSITE" id="PS50914">
    <property type="entry name" value="BON"/>
    <property type="match status" value="1"/>
</dbReference>
<evidence type="ECO:0000256" key="4">
    <source>
        <dbReference type="ARBA" id="ARBA00022989"/>
    </source>
</evidence>
<evidence type="ECO:0000256" key="2">
    <source>
        <dbReference type="ARBA" id="ARBA00022475"/>
    </source>
</evidence>
<comment type="caution">
    <text evidence="6">Lacks conserved residue(s) required for the propagation of feature annotation.</text>
</comment>
<dbReference type="EMBL" id="PRDS01000003">
    <property type="protein sequence ID" value="PPB81174.1"/>
    <property type="molecule type" value="Genomic_DNA"/>
</dbReference>
<dbReference type="GO" id="GO:0005886">
    <property type="term" value="C:plasma membrane"/>
    <property type="evidence" value="ECO:0007669"/>
    <property type="project" value="UniProtKB-SubCell"/>
</dbReference>
<dbReference type="AlphaFoldDB" id="A0A2S5JI20"/>
<keyword evidence="11" id="KW-1185">Reference proteome</keyword>
<feature type="domain" description="BON" evidence="9">
    <location>
        <begin position="45"/>
        <end position="111"/>
    </location>
</feature>
<dbReference type="RefSeq" id="WP_104069989.1">
    <property type="nucleotide sequence ID" value="NZ_PRDS01000003.1"/>
</dbReference>
<keyword evidence="8" id="KW-0732">Signal</keyword>
<keyword evidence="6" id="KW-0997">Cell inner membrane</keyword>
<feature type="transmembrane region" description="Helical" evidence="6">
    <location>
        <begin position="131"/>
        <end position="157"/>
    </location>
</feature>
<dbReference type="InterPro" id="IPR023408">
    <property type="entry name" value="MscS_beta-dom_sf"/>
</dbReference>
<dbReference type="InterPro" id="IPR010920">
    <property type="entry name" value="LSM_dom_sf"/>
</dbReference>
<organism evidence="10 11">
    <name type="scientific">Albidovulum inexpectatum</name>
    <dbReference type="NCBI Taxonomy" id="196587"/>
    <lineage>
        <taxon>Bacteria</taxon>
        <taxon>Pseudomonadati</taxon>
        <taxon>Pseudomonadota</taxon>
        <taxon>Alphaproteobacteria</taxon>
        <taxon>Rhodobacterales</taxon>
        <taxon>Paracoccaceae</taxon>
        <taxon>Albidovulum</taxon>
    </lineage>
</organism>